<dbReference type="AlphaFoldDB" id="Q8MTP2"/>
<evidence type="ECO:0000256" key="1">
    <source>
        <dbReference type="SAM" id="MobiDB-lite"/>
    </source>
</evidence>
<organism evidence="2">
    <name type="scientific">Bombyx mori</name>
    <name type="common">Silk moth</name>
    <dbReference type="NCBI Taxonomy" id="7091"/>
    <lineage>
        <taxon>Eukaryota</taxon>
        <taxon>Metazoa</taxon>
        <taxon>Ecdysozoa</taxon>
        <taxon>Arthropoda</taxon>
        <taxon>Hexapoda</taxon>
        <taxon>Insecta</taxon>
        <taxon>Pterygota</taxon>
        <taxon>Neoptera</taxon>
        <taxon>Endopterygota</taxon>
        <taxon>Lepidoptera</taxon>
        <taxon>Glossata</taxon>
        <taxon>Ditrysia</taxon>
        <taxon>Bombycoidea</taxon>
        <taxon>Bombycidae</taxon>
        <taxon>Bombycinae</taxon>
        <taxon>Bombyx</taxon>
    </lineage>
</organism>
<accession>Q8MTP2</accession>
<name>Q8MTP2_BOMMO</name>
<dbReference type="EMBL" id="AY091586">
    <property type="protein sequence ID" value="AAM12948.1"/>
    <property type="molecule type" value="Genomic_DNA"/>
</dbReference>
<proteinExistence type="predicted"/>
<evidence type="ECO:0000313" key="2">
    <source>
        <dbReference type="EMBL" id="AAM12948.1"/>
    </source>
</evidence>
<reference evidence="2" key="1">
    <citation type="submission" date="2002-03" db="EMBL/GenBank/DDBJ databases">
        <title>In search for CREB-like sequences.</title>
        <authorList>
            <person name="Chatterjee S.N."/>
            <person name="Pradeep A.R."/>
        </authorList>
    </citation>
    <scope>NUCLEOTIDE SEQUENCE</scope>
    <source>
        <strain evidence="2">Nistari</strain>
    </source>
</reference>
<feature type="region of interest" description="Disordered" evidence="1">
    <location>
        <begin position="61"/>
        <end position="92"/>
    </location>
</feature>
<feature type="non-terminal residue" evidence="2">
    <location>
        <position position="1"/>
    </location>
</feature>
<sequence length="92" mass="10384">WHMEFYDGGRCDGKNETMVSSQTIFNESCNKSSDVQVVASTYINKITFHRHECRRRMVQQISVSTPDEQRAPREPSGGANAPVPDLIVATRL</sequence>
<protein>
    <submittedName>
        <fullName evidence="2">Bm101</fullName>
    </submittedName>
</protein>